<evidence type="ECO:0000256" key="2">
    <source>
        <dbReference type="ARBA" id="ARBA00009003"/>
    </source>
</evidence>
<dbReference type="PANTHER" id="PTHR12042:SF21">
    <property type="entry name" value="ALPHA1,4-GALACTOSYLTRANSFERASE 1-RELATED"/>
    <property type="match status" value="1"/>
</dbReference>
<dbReference type="Gene3D" id="3.90.550.20">
    <property type="match status" value="1"/>
</dbReference>
<feature type="domain" description="Alpha 1,4-glycosyltransferase" evidence="8">
    <location>
        <begin position="245"/>
        <end position="361"/>
    </location>
</feature>
<sequence length="428" mass="50210">MIILKFRTANAFRWLLIFATLFFVVYISVTQLSKASLYGIFNIFTVDFNDDSYKTFHYKNINDTDENHLRLKDFSQYESELFKVQFKIFFVQTSENEDILSRHACSIESASRLHPNGLIFVFMRSQYVHLRKGSFNRLRTYTNIRFVHFNEHDIYSGTTLSRLNGTKRAQLIRYFAISHMSDFIRTALLYKYGGVYFDLDVIPLKRFSLFSNTVALESIDSVNVAVLAFEKQHLALDIQMDIQLTLVNQQFNAFCWNCVGPAALSDALKRVCDEKKLSIHSKDKCQQIDIQPSFVFYPIPYQKIPQFFRRSKSDDDIDYLVKNSSVYSIHYFHHMTMNLAVECYSPFARIAQIYCPNIYEQLIDPKEFMLTRTKTSKYLFTNLDILLFCLSISFLFILILLLAGSFLSYLPSMRIFILERLRKISISI</sequence>
<keyword evidence="7" id="KW-0812">Transmembrane</keyword>
<evidence type="ECO:0000256" key="5">
    <source>
        <dbReference type="ARBA" id="ARBA00023034"/>
    </source>
</evidence>
<keyword evidence="3" id="KW-0328">Glycosyltransferase</keyword>
<dbReference type="AlphaFoldDB" id="A0A815EW09"/>
<evidence type="ECO:0000256" key="7">
    <source>
        <dbReference type="SAM" id="Phobius"/>
    </source>
</evidence>
<keyword evidence="6 7" id="KW-0472">Membrane</keyword>
<evidence type="ECO:0000256" key="3">
    <source>
        <dbReference type="ARBA" id="ARBA00022676"/>
    </source>
</evidence>
<dbReference type="InterPro" id="IPR051981">
    <property type="entry name" value="Glycosyltransf_32"/>
</dbReference>
<dbReference type="Proteomes" id="UP000663855">
    <property type="component" value="Unassembled WGS sequence"/>
</dbReference>
<dbReference type="EMBL" id="CAJNOV010008242">
    <property type="protein sequence ID" value="CAF1315218.1"/>
    <property type="molecule type" value="Genomic_DNA"/>
</dbReference>
<dbReference type="GO" id="GO:0006688">
    <property type="term" value="P:glycosphingolipid biosynthetic process"/>
    <property type="evidence" value="ECO:0007669"/>
    <property type="project" value="TreeGrafter"/>
</dbReference>
<proteinExistence type="inferred from homology"/>
<dbReference type="InterPro" id="IPR007652">
    <property type="entry name" value="A1-4-GlycosylTfrase_dom"/>
</dbReference>
<comment type="subcellular location">
    <subcellularLocation>
        <location evidence="1">Golgi apparatus membrane</location>
        <topology evidence="1">Single-pass type II membrane protein</topology>
    </subcellularLocation>
</comment>
<name>A0A815EW09_9BILA</name>
<comment type="similarity">
    <text evidence="2">Belongs to the glycosyltransferase 32 family.</text>
</comment>
<evidence type="ECO:0000256" key="4">
    <source>
        <dbReference type="ARBA" id="ARBA00022679"/>
    </source>
</evidence>
<keyword evidence="4" id="KW-0808">Transferase</keyword>
<keyword evidence="5" id="KW-0333">Golgi apparatus</keyword>
<reference evidence="9" key="1">
    <citation type="submission" date="2021-02" db="EMBL/GenBank/DDBJ databases">
        <authorList>
            <person name="Nowell W R."/>
        </authorList>
    </citation>
    <scope>NUCLEOTIDE SEQUENCE</scope>
</reference>
<dbReference type="GO" id="GO:0000139">
    <property type="term" value="C:Golgi membrane"/>
    <property type="evidence" value="ECO:0007669"/>
    <property type="project" value="UniProtKB-SubCell"/>
</dbReference>
<gene>
    <name evidence="9" type="ORF">CJN711_LOCUS17639</name>
</gene>
<feature type="transmembrane region" description="Helical" evidence="7">
    <location>
        <begin position="12"/>
        <end position="29"/>
    </location>
</feature>
<dbReference type="Pfam" id="PF04488">
    <property type="entry name" value="Gly_transf_sug"/>
    <property type="match status" value="1"/>
</dbReference>
<evidence type="ECO:0000256" key="1">
    <source>
        <dbReference type="ARBA" id="ARBA00004323"/>
    </source>
</evidence>
<accession>A0A815EW09</accession>
<dbReference type="GO" id="GO:0016758">
    <property type="term" value="F:hexosyltransferase activity"/>
    <property type="evidence" value="ECO:0007669"/>
    <property type="project" value="UniProtKB-ARBA"/>
</dbReference>
<dbReference type="Pfam" id="PF04572">
    <property type="entry name" value="Gb3_synth"/>
    <property type="match status" value="1"/>
</dbReference>
<organism evidence="9 10">
    <name type="scientific">Rotaria magnacalcarata</name>
    <dbReference type="NCBI Taxonomy" id="392030"/>
    <lineage>
        <taxon>Eukaryota</taxon>
        <taxon>Metazoa</taxon>
        <taxon>Spiralia</taxon>
        <taxon>Gnathifera</taxon>
        <taxon>Rotifera</taxon>
        <taxon>Eurotatoria</taxon>
        <taxon>Bdelloidea</taxon>
        <taxon>Philodinida</taxon>
        <taxon>Philodinidae</taxon>
        <taxon>Rotaria</taxon>
    </lineage>
</organism>
<dbReference type="SUPFAM" id="SSF53448">
    <property type="entry name" value="Nucleotide-diphospho-sugar transferases"/>
    <property type="match status" value="1"/>
</dbReference>
<evidence type="ECO:0000313" key="9">
    <source>
        <dbReference type="EMBL" id="CAF1315218.1"/>
    </source>
</evidence>
<evidence type="ECO:0000256" key="6">
    <source>
        <dbReference type="ARBA" id="ARBA00023136"/>
    </source>
</evidence>
<comment type="caution">
    <text evidence="9">The sequence shown here is derived from an EMBL/GenBank/DDBJ whole genome shotgun (WGS) entry which is preliminary data.</text>
</comment>
<evidence type="ECO:0000259" key="8">
    <source>
        <dbReference type="Pfam" id="PF04572"/>
    </source>
</evidence>
<dbReference type="PANTHER" id="PTHR12042">
    <property type="entry name" value="LACTOSYLCERAMIDE 4-ALPHA-GALACTOSYLTRANSFERASE ALPHA- 1,4-GALACTOSYLTRANSFERASE"/>
    <property type="match status" value="1"/>
</dbReference>
<feature type="transmembrane region" description="Helical" evidence="7">
    <location>
        <begin position="385"/>
        <end position="410"/>
    </location>
</feature>
<evidence type="ECO:0000313" key="10">
    <source>
        <dbReference type="Proteomes" id="UP000663855"/>
    </source>
</evidence>
<keyword evidence="7" id="KW-1133">Transmembrane helix</keyword>
<dbReference type="InterPro" id="IPR029044">
    <property type="entry name" value="Nucleotide-diphossugar_trans"/>
</dbReference>
<protein>
    <recommendedName>
        <fullName evidence="8">Alpha 1,4-glycosyltransferase domain-containing protein</fullName>
    </recommendedName>
</protein>
<dbReference type="InterPro" id="IPR007577">
    <property type="entry name" value="GlycoTrfase_DXD_sugar-bd_CS"/>
</dbReference>